<evidence type="ECO:0000313" key="5">
    <source>
        <dbReference type="Proteomes" id="UP001370490"/>
    </source>
</evidence>
<accession>A0AAN8VY18</accession>
<feature type="chain" id="PRO_5044710959" evidence="1">
    <location>
        <begin position="23"/>
        <end position="101"/>
    </location>
</feature>
<organism evidence="3 5">
    <name type="scientific">Dillenia turbinata</name>
    <dbReference type="NCBI Taxonomy" id="194707"/>
    <lineage>
        <taxon>Eukaryota</taxon>
        <taxon>Viridiplantae</taxon>
        <taxon>Streptophyta</taxon>
        <taxon>Embryophyta</taxon>
        <taxon>Tracheophyta</taxon>
        <taxon>Spermatophyta</taxon>
        <taxon>Magnoliopsida</taxon>
        <taxon>eudicotyledons</taxon>
        <taxon>Gunneridae</taxon>
        <taxon>Pentapetalae</taxon>
        <taxon>Dilleniales</taxon>
        <taxon>Dilleniaceae</taxon>
        <taxon>Dillenia</taxon>
    </lineage>
</organism>
<dbReference type="CDD" id="cd04660">
    <property type="entry name" value="nsLTP_like"/>
    <property type="match status" value="1"/>
</dbReference>
<dbReference type="Pfam" id="PF14368">
    <property type="entry name" value="LTP_2"/>
    <property type="match status" value="1"/>
</dbReference>
<dbReference type="Proteomes" id="UP001370490">
    <property type="component" value="Unassembled WGS sequence"/>
</dbReference>
<evidence type="ECO:0000256" key="1">
    <source>
        <dbReference type="SAM" id="SignalP"/>
    </source>
</evidence>
<dbReference type="Gene3D" id="1.10.110.10">
    <property type="entry name" value="Plant lipid-transfer and hydrophobic proteins"/>
    <property type="match status" value="1"/>
</dbReference>
<evidence type="ECO:0000313" key="4">
    <source>
        <dbReference type="EMBL" id="KAK6937884.1"/>
    </source>
</evidence>
<dbReference type="GO" id="GO:0009627">
    <property type="term" value="P:systemic acquired resistance"/>
    <property type="evidence" value="ECO:0007669"/>
    <property type="project" value="InterPro"/>
</dbReference>
<name>A0AAN8VY18_9MAGN</name>
<dbReference type="InterPro" id="IPR039265">
    <property type="entry name" value="DIR1-like"/>
</dbReference>
<dbReference type="EMBL" id="JBAMMX010000006">
    <property type="protein sequence ID" value="KAK6937884.1"/>
    <property type="molecule type" value="Genomic_DNA"/>
</dbReference>
<sequence length="101" mass="10943">MEVKLVVVAIVMLGVLEGMVMAEVSLCNLSEEDLMNCKPAVTKPNPVDPSPECCKAVMGANLKCLCSYRNSLWLPALGIDPHLAMQLPPKWIGEDLLLHGV</sequence>
<reference evidence="3 5" key="1">
    <citation type="submission" date="2023-12" db="EMBL/GenBank/DDBJ databases">
        <title>A high-quality genome assembly for Dillenia turbinata (Dilleniales).</title>
        <authorList>
            <person name="Chanderbali A."/>
        </authorList>
    </citation>
    <scope>NUCLEOTIDE SEQUENCE [LARGE SCALE GENOMIC DNA]</scope>
    <source>
        <strain evidence="3">LSX21</strain>
        <tissue evidence="3">Leaf</tissue>
    </source>
</reference>
<keyword evidence="1" id="KW-0732">Signal</keyword>
<dbReference type="AlphaFoldDB" id="A0AAN8VY18"/>
<proteinExistence type="predicted"/>
<evidence type="ECO:0000259" key="2">
    <source>
        <dbReference type="Pfam" id="PF14368"/>
    </source>
</evidence>
<dbReference type="SUPFAM" id="SSF47699">
    <property type="entry name" value="Bifunctional inhibitor/lipid-transfer protein/seed storage 2S albumin"/>
    <property type="match status" value="1"/>
</dbReference>
<dbReference type="InterPro" id="IPR044741">
    <property type="entry name" value="NsLTP-like"/>
</dbReference>
<dbReference type="GO" id="GO:0005504">
    <property type="term" value="F:fatty acid binding"/>
    <property type="evidence" value="ECO:0007669"/>
    <property type="project" value="InterPro"/>
</dbReference>
<dbReference type="InterPro" id="IPR036312">
    <property type="entry name" value="Bifun_inhib/LTP/seed_sf"/>
</dbReference>
<keyword evidence="5" id="KW-1185">Reference proteome</keyword>
<dbReference type="InterPro" id="IPR016140">
    <property type="entry name" value="Bifunc_inhib/LTP/seed_store"/>
</dbReference>
<dbReference type="PANTHER" id="PTHR33122:SF60">
    <property type="entry name" value="LIPID-TRANSFER PROTEIN DIR1-RELATED"/>
    <property type="match status" value="1"/>
</dbReference>
<comment type="caution">
    <text evidence="3">The sequence shown here is derived from an EMBL/GenBank/DDBJ whole genome shotgun (WGS) entry which is preliminary data.</text>
</comment>
<feature type="domain" description="Bifunctional inhibitor/plant lipid transfer protein/seed storage helical" evidence="2">
    <location>
        <begin position="20"/>
        <end position="88"/>
    </location>
</feature>
<protein>
    <submittedName>
        <fullName evidence="3">Bifunctional inhibitor/plant lipid transfer protein/seed storage helical domain</fullName>
    </submittedName>
</protein>
<dbReference type="PANTHER" id="PTHR33122">
    <property type="entry name" value="LIPID BINDING PROTEIN-RELATED"/>
    <property type="match status" value="1"/>
</dbReference>
<feature type="signal peptide" evidence="1">
    <location>
        <begin position="1"/>
        <end position="22"/>
    </location>
</feature>
<gene>
    <name evidence="3" type="ORF">RJ641_031390</name>
    <name evidence="4" type="ORF">RJ641_031392</name>
</gene>
<dbReference type="EMBL" id="JBAMMX010000006">
    <property type="protein sequence ID" value="KAK6937882.1"/>
    <property type="molecule type" value="Genomic_DNA"/>
</dbReference>
<evidence type="ECO:0000313" key="3">
    <source>
        <dbReference type="EMBL" id="KAK6937882.1"/>
    </source>
</evidence>